<keyword evidence="2" id="KW-1003">Cell membrane</keyword>
<feature type="transmembrane region" description="Helical" evidence="6">
    <location>
        <begin position="168"/>
        <end position="187"/>
    </location>
</feature>
<evidence type="ECO:0000256" key="4">
    <source>
        <dbReference type="ARBA" id="ARBA00022989"/>
    </source>
</evidence>
<evidence type="ECO:0000256" key="5">
    <source>
        <dbReference type="ARBA" id="ARBA00023136"/>
    </source>
</evidence>
<evidence type="ECO:0000256" key="1">
    <source>
        <dbReference type="ARBA" id="ARBA00004651"/>
    </source>
</evidence>
<dbReference type="EMBL" id="RHLK01000011">
    <property type="protein sequence ID" value="MVP01329.1"/>
    <property type="molecule type" value="Genomic_DNA"/>
</dbReference>
<evidence type="ECO:0000256" key="2">
    <source>
        <dbReference type="ARBA" id="ARBA00022475"/>
    </source>
</evidence>
<dbReference type="InterPro" id="IPR051461">
    <property type="entry name" value="UPF0750_membrane"/>
</dbReference>
<evidence type="ECO:0000313" key="7">
    <source>
        <dbReference type="EMBL" id="MVP01329.1"/>
    </source>
</evidence>
<gene>
    <name evidence="7" type="ORF">EDM21_17675</name>
</gene>
<keyword evidence="8" id="KW-1185">Reference proteome</keyword>
<feature type="transmembrane region" description="Helical" evidence="6">
    <location>
        <begin position="73"/>
        <end position="91"/>
    </location>
</feature>
<feature type="transmembrane region" description="Helical" evidence="6">
    <location>
        <begin position="32"/>
        <end position="53"/>
    </location>
</feature>
<accession>A0A7X3K0J9</accession>
<feature type="transmembrane region" description="Helical" evidence="6">
    <location>
        <begin position="129"/>
        <end position="147"/>
    </location>
</feature>
<evidence type="ECO:0000256" key="3">
    <source>
        <dbReference type="ARBA" id="ARBA00022692"/>
    </source>
</evidence>
<dbReference type="AlphaFoldDB" id="A0A7X3K0J9"/>
<dbReference type="PANTHER" id="PTHR33545">
    <property type="entry name" value="UPF0750 MEMBRANE PROTEIN YITT-RELATED"/>
    <property type="match status" value="1"/>
</dbReference>
<dbReference type="RefSeq" id="WP_157337620.1">
    <property type="nucleotide sequence ID" value="NZ_RHLK01000011.1"/>
</dbReference>
<dbReference type="GO" id="GO:0005886">
    <property type="term" value="C:plasma membrane"/>
    <property type="evidence" value="ECO:0007669"/>
    <property type="project" value="UniProtKB-SubCell"/>
</dbReference>
<proteinExistence type="predicted"/>
<keyword evidence="3 6" id="KW-0812">Transmembrane</keyword>
<dbReference type="Pfam" id="PF02588">
    <property type="entry name" value="YitT_membrane"/>
    <property type="match status" value="1"/>
</dbReference>
<keyword evidence="5 6" id="KW-0472">Membrane</keyword>
<comment type="subcellular location">
    <subcellularLocation>
        <location evidence="1">Cell membrane</location>
        <topology evidence="1">Multi-pass membrane protein</topology>
    </subcellularLocation>
</comment>
<organism evidence="7 8">
    <name type="scientific">Paenibacillus lutrae</name>
    <dbReference type="NCBI Taxonomy" id="2078573"/>
    <lineage>
        <taxon>Bacteria</taxon>
        <taxon>Bacillati</taxon>
        <taxon>Bacillota</taxon>
        <taxon>Bacilli</taxon>
        <taxon>Bacillales</taxon>
        <taxon>Paenibacillaceae</taxon>
        <taxon>Paenibacillus</taxon>
    </lineage>
</organism>
<feature type="transmembrane region" description="Helical" evidence="6">
    <location>
        <begin position="193"/>
        <end position="211"/>
    </location>
</feature>
<feature type="transmembrane region" description="Helical" evidence="6">
    <location>
        <begin position="98"/>
        <end position="117"/>
    </location>
</feature>
<keyword evidence="4 6" id="KW-1133">Transmembrane helix</keyword>
<sequence length="319" mass="35554">MKLVRVPALPAKQTDFGRLTPRLTRTQWGFKLLMVVLGSFLAAVGLELFLIPNGMIVGGMTGVSALFAHFTEMRLGLFLFVLNLPLILLSYRRVRREWVLVTFLGLFVFSVSTLFLHPVPALLENGLPAALGGGLALGLGIGLVVRYGGTLDTLEMTNGTWKIKDAGAAYHGVMLLNLMILTGAGFVYGWEQAMYSILAYLLAYEMVHFAMRGFTVHRRVNITSLWPEDIEQEVERRLGRIAQYPQQPANEVVNNREELTGEEDAEGARHRSRRTPHSFSYVVHFMEMTKFKAIVGAADPLAVITVEEQGVRRDGRPVH</sequence>
<protein>
    <submittedName>
        <fullName evidence="7">YitT family protein</fullName>
    </submittedName>
</protein>
<reference evidence="7 8" key="1">
    <citation type="journal article" date="2019" name="Microorganisms">
        <title>Paenibacillus lutrae sp. nov., A Chitinolytic Species Isolated from A River Otter in Castril Natural Park, Granada, Spain.</title>
        <authorList>
            <person name="Rodriguez M."/>
            <person name="Reina J.C."/>
            <person name="Bejar V."/>
            <person name="Llamas I."/>
        </authorList>
    </citation>
    <scope>NUCLEOTIDE SEQUENCE [LARGE SCALE GENOMIC DNA]</scope>
    <source>
        <strain evidence="7 8">N10</strain>
    </source>
</reference>
<evidence type="ECO:0000313" key="8">
    <source>
        <dbReference type="Proteomes" id="UP000490800"/>
    </source>
</evidence>
<dbReference type="InterPro" id="IPR003740">
    <property type="entry name" value="YitT"/>
</dbReference>
<dbReference type="OrthoDB" id="9779786at2"/>
<dbReference type="PANTHER" id="PTHR33545:SF3">
    <property type="entry name" value="UPF0750 MEMBRANE PROTEIN YQFU"/>
    <property type="match status" value="1"/>
</dbReference>
<name>A0A7X3K0J9_9BACL</name>
<dbReference type="Proteomes" id="UP000490800">
    <property type="component" value="Unassembled WGS sequence"/>
</dbReference>
<comment type="caution">
    <text evidence="7">The sequence shown here is derived from an EMBL/GenBank/DDBJ whole genome shotgun (WGS) entry which is preliminary data.</text>
</comment>
<evidence type="ECO:0000256" key="6">
    <source>
        <dbReference type="SAM" id="Phobius"/>
    </source>
</evidence>